<dbReference type="Proteomes" id="UP000887569">
    <property type="component" value="Unplaced"/>
</dbReference>
<proteinExistence type="predicted"/>
<dbReference type="WBParaSite" id="PgR116_g007_t02">
    <property type="protein sequence ID" value="PgR116_g007_t02"/>
    <property type="gene ID" value="PgR116_g007"/>
</dbReference>
<sequence length="274" mass="30783">MLDEGHDYRGPSASFLAQPHTSAVVGFIRGRSSSTTAIRRPAKPTVRDDDDTQSQQLTVRSPSRESLMKRALSFQFGRSKEVEKLDPETILKIKMRYKDVSKYVIWPECAFPHDYNHGYLTFNPDKSKRTAIRYSHAGNHQAAVLRLNAIKWDDVDVRRKLLNGEIDASAFIRPGSSKGGISKFYHQLPPLSRVPDLASVAEEQRTTDSVNEECAKTQAANIEDERTPAPPITINSVRRSESSDEEEPIIGITARTDSVFFGDEEVPDIQVLRL</sequence>
<accession>A0A915CBU0</accession>
<name>A0A915CBU0_PARUN</name>
<evidence type="ECO:0000256" key="1">
    <source>
        <dbReference type="SAM" id="MobiDB-lite"/>
    </source>
</evidence>
<evidence type="ECO:0000313" key="2">
    <source>
        <dbReference type="Proteomes" id="UP000887569"/>
    </source>
</evidence>
<organism evidence="2 3">
    <name type="scientific">Parascaris univalens</name>
    <name type="common">Nematode worm</name>
    <dbReference type="NCBI Taxonomy" id="6257"/>
    <lineage>
        <taxon>Eukaryota</taxon>
        <taxon>Metazoa</taxon>
        <taxon>Ecdysozoa</taxon>
        <taxon>Nematoda</taxon>
        <taxon>Chromadorea</taxon>
        <taxon>Rhabditida</taxon>
        <taxon>Spirurina</taxon>
        <taxon>Ascaridomorpha</taxon>
        <taxon>Ascaridoidea</taxon>
        <taxon>Ascarididae</taxon>
        <taxon>Parascaris</taxon>
    </lineage>
</organism>
<keyword evidence="2" id="KW-1185">Reference proteome</keyword>
<feature type="region of interest" description="Disordered" evidence="1">
    <location>
        <begin position="35"/>
        <end position="62"/>
    </location>
</feature>
<protein>
    <submittedName>
        <fullName evidence="3 4">Uncharacterized protein</fullName>
    </submittedName>
</protein>
<evidence type="ECO:0000313" key="4">
    <source>
        <dbReference type="WBParaSite" id="PgR116_g007_t02"/>
    </source>
</evidence>
<evidence type="ECO:0000313" key="3">
    <source>
        <dbReference type="WBParaSite" id="PgR116_g007_t01"/>
    </source>
</evidence>
<feature type="region of interest" description="Disordered" evidence="1">
    <location>
        <begin position="218"/>
        <end position="248"/>
    </location>
</feature>
<dbReference type="WBParaSite" id="PgR116_g007_t01">
    <property type="protein sequence ID" value="PgR116_g007_t01"/>
    <property type="gene ID" value="PgR116_g007"/>
</dbReference>
<dbReference type="AlphaFoldDB" id="A0A915CBU0"/>
<reference evidence="3 4" key="1">
    <citation type="submission" date="2022-11" db="UniProtKB">
        <authorList>
            <consortium name="WormBaseParasite"/>
        </authorList>
    </citation>
    <scope>IDENTIFICATION</scope>
</reference>